<keyword evidence="11" id="KW-1185">Reference proteome</keyword>
<keyword evidence="4" id="KW-1003">Cell membrane</keyword>
<comment type="subcellular location">
    <subcellularLocation>
        <location evidence="1">Cell membrane</location>
        <topology evidence="1">Multi-pass membrane protein</topology>
    </subcellularLocation>
</comment>
<evidence type="ECO:0000256" key="5">
    <source>
        <dbReference type="ARBA" id="ARBA00022692"/>
    </source>
</evidence>
<evidence type="ECO:0000256" key="4">
    <source>
        <dbReference type="ARBA" id="ARBA00022475"/>
    </source>
</evidence>
<evidence type="ECO:0008006" key="12">
    <source>
        <dbReference type="Google" id="ProtNLM"/>
    </source>
</evidence>
<evidence type="ECO:0000256" key="6">
    <source>
        <dbReference type="ARBA" id="ARBA00022989"/>
    </source>
</evidence>
<dbReference type="EMBL" id="NRJF01000113">
    <property type="protein sequence ID" value="RIY35011.1"/>
    <property type="molecule type" value="Genomic_DNA"/>
</dbReference>
<dbReference type="InterPro" id="IPR011606">
    <property type="entry name" value="Brnchd-chn_aa_trnsp_permease"/>
</dbReference>
<dbReference type="GO" id="GO:1903785">
    <property type="term" value="P:L-valine transmembrane transport"/>
    <property type="evidence" value="ECO:0007669"/>
    <property type="project" value="TreeGrafter"/>
</dbReference>
<dbReference type="PANTHER" id="PTHR34979:SF1">
    <property type="entry name" value="INNER MEMBRANE PROTEIN YGAZ"/>
    <property type="match status" value="1"/>
</dbReference>
<comment type="similarity">
    <text evidence="2">Belongs to the AzlC family.</text>
</comment>
<name>A0A3A1YBS0_9GAMM</name>
<evidence type="ECO:0000256" key="2">
    <source>
        <dbReference type="ARBA" id="ARBA00010735"/>
    </source>
</evidence>
<keyword evidence="7 9" id="KW-0472">Membrane</keyword>
<evidence type="ECO:0000313" key="11">
    <source>
        <dbReference type="Proteomes" id="UP000265964"/>
    </source>
</evidence>
<feature type="transmembrane region" description="Helical" evidence="9">
    <location>
        <begin position="48"/>
        <end position="66"/>
    </location>
</feature>
<sequence>MTAPSQQSDTEAEKDLSHSPQSQQDKIKEFAANAEHLISWQELFQKTLPIFIAFLAVGGSYGILAINASLPVWFVILSSIIVFSGSVQFTAIPLLASGASLSSLFITSFVISLRHVFYTIALMPTMSKNIFRRWFEAVTICDQSFALMSIEPEKVREVNLLRTNLMLHFYWFLSTVLGVVLGKIIGNLVPHLEFALAALFVILAYEQFKKSRSYFGLSIAIIAFIIAKLFAYNWLILASILFCAISILLRNFYESKKLQQEEQ</sequence>
<keyword evidence="5 9" id="KW-0812">Transmembrane</keyword>
<evidence type="ECO:0000313" key="10">
    <source>
        <dbReference type="EMBL" id="RIY35011.1"/>
    </source>
</evidence>
<protein>
    <recommendedName>
        <fullName evidence="12">4-azaleucine resistance transporter AzlC</fullName>
    </recommendedName>
</protein>
<proteinExistence type="inferred from homology"/>
<comment type="caution">
    <text evidence="10">The sequence shown here is derived from an EMBL/GenBank/DDBJ whole genome shotgun (WGS) entry which is preliminary data.</text>
</comment>
<dbReference type="OrthoDB" id="3177005at2"/>
<feature type="transmembrane region" description="Helical" evidence="9">
    <location>
        <begin position="101"/>
        <end position="123"/>
    </location>
</feature>
<feature type="transmembrane region" description="Helical" evidence="9">
    <location>
        <begin position="236"/>
        <end position="253"/>
    </location>
</feature>
<evidence type="ECO:0000256" key="1">
    <source>
        <dbReference type="ARBA" id="ARBA00004651"/>
    </source>
</evidence>
<dbReference type="Proteomes" id="UP000265964">
    <property type="component" value="Unassembled WGS sequence"/>
</dbReference>
<reference evidence="10 11" key="1">
    <citation type="submission" date="2017-08" db="EMBL/GenBank/DDBJ databases">
        <title>Reclassification of Bisgaard taxon 37 and 44.</title>
        <authorList>
            <person name="Christensen H."/>
        </authorList>
    </citation>
    <scope>NUCLEOTIDE SEQUENCE [LARGE SCALE GENOMIC DNA]</scope>
    <source>
        <strain evidence="10 11">EEAB3T1</strain>
    </source>
</reference>
<evidence type="ECO:0000256" key="8">
    <source>
        <dbReference type="SAM" id="MobiDB-lite"/>
    </source>
</evidence>
<evidence type="ECO:0000256" key="7">
    <source>
        <dbReference type="ARBA" id="ARBA00023136"/>
    </source>
</evidence>
<dbReference type="RefSeq" id="WP_119534750.1">
    <property type="nucleotide sequence ID" value="NZ_NRJF01000113.1"/>
</dbReference>
<feature type="transmembrane region" description="Helical" evidence="9">
    <location>
        <begin position="212"/>
        <end position="230"/>
    </location>
</feature>
<evidence type="ECO:0000256" key="9">
    <source>
        <dbReference type="SAM" id="Phobius"/>
    </source>
</evidence>
<dbReference type="GO" id="GO:0005886">
    <property type="term" value="C:plasma membrane"/>
    <property type="evidence" value="ECO:0007669"/>
    <property type="project" value="UniProtKB-SubCell"/>
</dbReference>
<dbReference type="PANTHER" id="PTHR34979">
    <property type="entry name" value="INNER MEMBRANE PROTEIN YGAZ"/>
    <property type="match status" value="1"/>
</dbReference>
<gene>
    <name evidence="10" type="ORF">CKF59_04330</name>
</gene>
<dbReference type="Pfam" id="PF03591">
    <property type="entry name" value="AzlC"/>
    <property type="match status" value="1"/>
</dbReference>
<feature type="region of interest" description="Disordered" evidence="8">
    <location>
        <begin position="1"/>
        <end position="21"/>
    </location>
</feature>
<keyword evidence="3" id="KW-0813">Transport</keyword>
<accession>A0A3A1YBS0</accession>
<organism evidence="10 11">
    <name type="scientific">Psittacicella gerlachiana</name>
    <dbReference type="NCBI Taxonomy" id="2028574"/>
    <lineage>
        <taxon>Bacteria</taxon>
        <taxon>Pseudomonadati</taxon>
        <taxon>Pseudomonadota</taxon>
        <taxon>Gammaproteobacteria</taxon>
        <taxon>Pasteurellales</taxon>
        <taxon>Psittacicellaceae</taxon>
        <taxon>Psittacicella</taxon>
    </lineage>
</organism>
<feature type="transmembrane region" description="Helical" evidence="9">
    <location>
        <begin position="165"/>
        <end position="182"/>
    </location>
</feature>
<dbReference type="AlphaFoldDB" id="A0A3A1YBS0"/>
<keyword evidence="6 9" id="KW-1133">Transmembrane helix</keyword>
<evidence type="ECO:0000256" key="3">
    <source>
        <dbReference type="ARBA" id="ARBA00022448"/>
    </source>
</evidence>
<feature type="transmembrane region" description="Helical" evidence="9">
    <location>
        <begin position="188"/>
        <end position="205"/>
    </location>
</feature>